<dbReference type="InterPro" id="IPR013083">
    <property type="entry name" value="Znf_RING/FYVE/PHD"/>
</dbReference>
<keyword evidence="1" id="KW-0175">Coiled coil</keyword>
<keyword evidence="2" id="KW-0812">Transmembrane</keyword>
<dbReference type="RefSeq" id="XP_004356976.1">
    <property type="nucleotide sequence ID" value="XM_004356921.1"/>
</dbReference>
<dbReference type="Gene3D" id="3.30.40.10">
    <property type="entry name" value="Zinc/RING finger domain, C3HC4 (zinc finger)"/>
    <property type="match status" value="1"/>
</dbReference>
<sequence length="253" mass="27788">MSSTNDYYPTHSILQDASAATTSQPLVQCAACGKEPKDVVESPCCGDVWCWQCAVERPALDAHCPCGRELALEDFRPAKAIQALLKRAATSGGVVWPRPYAEIAHDDLLPCPESCGAVMEDHMKDNVALHLEQLHATVEAQKTQIAQLVNERQMADQAPPKGRRCMSHFDQRVGAMVVLYLVAVLVLVGVPLMAKLVVVAGAMIGLHWGFKRWAGRLRMPRSPFNTAETNLLFALLCTAIFFSLSPLYFLRSL</sequence>
<dbReference type="SUPFAM" id="SSF57850">
    <property type="entry name" value="RING/U-box"/>
    <property type="match status" value="1"/>
</dbReference>
<dbReference type="VEuPathDB" id="AmoebaDB:ACA1_321410"/>
<proteinExistence type="predicted"/>
<organism evidence="3 4">
    <name type="scientific">Acanthamoeba castellanii (strain ATCC 30010 / Neff)</name>
    <dbReference type="NCBI Taxonomy" id="1257118"/>
    <lineage>
        <taxon>Eukaryota</taxon>
        <taxon>Amoebozoa</taxon>
        <taxon>Discosea</taxon>
        <taxon>Longamoebia</taxon>
        <taxon>Centramoebida</taxon>
        <taxon>Acanthamoebidae</taxon>
        <taxon>Acanthamoeba</taxon>
    </lineage>
</organism>
<accession>L8HH97</accession>
<protein>
    <submittedName>
        <fullName evidence="3">Uncharacterized protein</fullName>
    </submittedName>
</protein>
<evidence type="ECO:0000313" key="4">
    <source>
        <dbReference type="Proteomes" id="UP000011083"/>
    </source>
</evidence>
<evidence type="ECO:0000256" key="1">
    <source>
        <dbReference type="SAM" id="Coils"/>
    </source>
</evidence>
<dbReference type="KEGG" id="acan:ACA1_321410"/>
<evidence type="ECO:0000313" key="3">
    <source>
        <dbReference type="EMBL" id="ELR24959.1"/>
    </source>
</evidence>
<keyword evidence="2" id="KW-1133">Transmembrane helix</keyword>
<gene>
    <name evidence="3" type="ORF">ACA1_321410</name>
</gene>
<reference evidence="3 4" key="1">
    <citation type="journal article" date="2013" name="Genome Biol.">
        <title>Genome of Acanthamoeba castellanii highlights extensive lateral gene transfer and early evolution of tyrosine kinase signaling.</title>
        <authorList>
            <person name="Clarke M."/>
            <person name="Lohan A.J."/>
            <person name="Liu B."/>
            <person name="Lagkouvardos I."/>
            <person name="Roy S."/>
            <person name="Zafar N."/>
            <person name="Bertelli C."/>
            <person name="Schilde C."/>
            <person name="Kianianmomeni A."/>
            <person name="Burglin T.R."/>
            <person name="Frech C."/>
            <person name="Turcotte B."/>
            <person name="Kopec K.O."/>
            <person name="Synnott J.M."/>
            <person name="Choo C."/>
            <person name="Paponov I."/>
            <person name="Finkler A."/>
            <person name="Soon Heng Tan C."/>
            <person name="Hutchins A.P."/>
            <person name="Weinmeier T."/>
            <person name="Rattei T."/>
            <person name="Chu J.S."/>
            <person name="Gimenez G."/>
            <person name="Irimia M."/>
            <person name="Rigden D.J."/>
            <person name="Fitzpatrick D.A."/>
            <person name="Lorenzo-Morales J."/>
            <person name="Bateman A."/>
            <person name="Chiu C.H."/>
            <person name="Tang P."/>
            <person name="Hegemann P."/>
            <person name="Fromm H."/>
            <person name="Raoult D."/>
            <person name="Greub G."/>
            <person name="Miranda-Saavedra D."/>
            <person name="Chen N."/>
            <person name="Nash P."/>
            <person name="Ginger M.L."/>
            <person name="Horn M."/>
            <person name="Schaap P."/>
            <person name="Caler L."/>
            <person name="Loftus B."/>
        </authorList>
    </citation>
    <scope>NUCLEOTIDE SEQUENCE [LARGE SCALE GENOMIC DNA]</scope>
    <source>
        <strain evidence="3 4">Neff</strain>
    </source>
</reference>
<keyword evidence="4" id="KW-1185">Reference proteome</keyword>
<keyword evidence="2" id="KW-0472">Membrane</keyword>
<dbReference type="AlphaFoldDB" id="L8HH97"/>
<evidence type="ECO:0000256" key="2">
    <source>
        <dbReference type="SAM" id="Phobius"/>
    </source>
</evidence>
<feature type="coiled-coil region" evidence="1">
    <location>
        <begin position="131"/>
        <end position="158"/>
    </location>
</feature>
<feature type="transmembrane region" description="Helical" evidence="2">
    <location>
        <begin position="230"/>
        <end position="250"/>
    </location>
</feature>
<dbReference type="Proteomes" id="UP000011083">
    <property type="component" value="Unassembled WGS sequence"/>
</dbReference>
<name>L8HH97_ACACF</name>
<dbReference type="GeneID" id="14925995"/>
<feature type="transmembrane region" description="Helical" evidence="2">
    <location>
        <begin position="177"/>
        <end position="210"/>
    </location>
</feature>
<dbReference type="EMBL" id="KB007809">
    <property type="protein sequence ID" value="ELR24959.1"/>
    <property type="molecule type" value="Genomic_DNA"/>
</dbReference>